<dbReference type="EMBL" id="CAXDID020000230">
    <property type="protein sequence ID" value="CAL6060373.1"/>
    <property type="molecule type" value="Genomic_DNA"/>
</dbReference>
<evidence type="ECO:0000313" key="4">
    <source>
        <dbReference type="Proteomes" id="UP001642409"/>
    </source>
</evidence>
<dbReference type="EMBL" id="CATOUU010000751">
    <property type="protein sequence ID" value="CAI9945745.1"/>
    <property type="molecule type" value="Genomic_DNA"/>
</dbReference>
<feature type="compositionally biased region" description="Basic and acidic residues" evidence="1">
    <location>
        <begin position="1783"/>
        <end position="1796"/>
    </location>
</feature>
<comment type="caution">
    <text evidence="2">The sequence shown here is derived from an EMBL/GenBank/DDBJ whole genome shotgun (WGS) entry which is preliminary data.</text>
</comment>
<organism evidence="2">
    <name type="scientific">Hexamita inflata</name>
    <dbReference type="NCBI Taxonomy" id="28002"/>
    <lineage>
        <taxon>Eukaryota</taxon>
        <taxon>Metamonada</taxon>
        <taxon>Diplomonadida</taxon>
        <taxon>Hexamitidae</taxon>
        <taxon>Hexamitinae</taxon>
        <taxon>Hexamita</taxon>
    </lineage>
</organism>
<gene>
    <name evidence="2" type="ORF">HINF_LOCUS33390</name>
    <name evidence="3" type="ORF">HINF_LOCUS49193</name>
</gene>
<name>A0AA86U7C6_9EUKA</name>
<reference evidence="3 4" key="2">
    <citation type="submission" date="2024-07" db="EMBL/GenBank/DDBJ databases">
        <authorList>
            <person name="Akdeniz Z."/>
        </authorList>
    </citation>
    <scope>NUCLEOTIDE SEQUENCE [LARGE SCALE GENOMIC DNA]</scope>
</reference>
<reference evidence="2" key="1">
    <citation type="submission" date="2023-06" db="EMBL/GenBank/DDBJ databases">
        <authorList>
            <person name="Kurt Z."/>
        </authorList>
    </citation>
    <scope>NUCLEOTIDE SEQUENCE</scope>
</reference>
<proteinExistence type="predicted"/>
<evidence type="ECO:0000256" key="1">
    <source>
        <dbReference type="SAM" id="MobiDB-lite"/>
    </source>
</evidence>
<feature type="compositionally biased region" description="Low complexity" evidence="1">
    <location>
        <begin position="1797"/>
        <end position="1812"/>
    </location>
</feature>
<evidence type="ECO:0000313" key="2">
    <source>
        <dbReference type="EMBL" id="CAI9945745.1"/>
    </source>
</evidence>
<protein>
    <submittedName>
        <fullName evidence="3">Hypothetical_protein</fullName>
    </submittedName>
</protein>
<accession>A0AA86U7C6</accession>
<feature type="region of interest" description="Disordered" evidence="1">
    <location>
        <begin position="79"/>
        <end position="99"/>
    </location>
</feature>
<keyword evidence="4" id="KW-1185">Reference proteome</keyword>
<feature type="compositionally biased region" description="Low complexity" evidence="1">
    <location>
        <begin position="79"/>
        <end position="94"/>
    </location>
</feature>
<feature type="compositionally biased region" description="Basic and acidic residues" evidence="1">
    <location>
        <begin position="1843"/>
        <end position="1864"/>
    </location>
</feature>
<feature type="compositionally biased region" description="Basic and acidic residues" evidence="1">
    <location>
        <begin position="1821"/>
        <end position="1832"/>
    </location>
</feature>
<feature type="region of interest" description="Disordered" evidence="1">
    <location>
        <begin position="1767"/>
        <end position="1873"/>
    </location>
</feature>
<dbReference type="Proteomes" id="UP001642409">
    <property type="component" value="Unassembled WGS sequence"/>
</dbReference>
<sequence length="1873" mass="209114">MLFVYSLFCGPNQFQQNDSCVCVDSKMNLQSNQCVCSSNYFQIGQNCLECNGGNLYKNYCECPDNSLYDIGSQRCKTISASNSQSQNEDNQNSKQNDDMNKVLNKIDKLEVKMDQVIQAVNGIIQMAGQQNGQQPQQPQIPAETEITDDMSVNEDSLLTCESIIAARGMKVQYCQKAENLYKLKLKDDIKFSETVNYIFLKAPKIANVQVESNVLNEAVFAVFGFSQEKLTVQNITLNISLVANAMSAALLCDVCDAMVKDSTLIFIAKSEECGGLVLNGQTSLEVFDSFVQIRLFGTRVGGIIGYIKTPLTTFELVRVKLNGFLRQFYQVEPVIGVVVSETVDQVVWFRGVSLCLLGKFELAGRGALQQQVSDPVEQRTCQAMCEEVGQFFLFGICAPKEDKEFQLFEIPAPKFANSTESCESQIAARGFNITFCKKQEYVYNLELQKDLKFNAHSSYIFSKTQKIANVVVKSNVNKGVTFAVFGFSHYKLELKEVNIKIKLEVMAQNAALLCERCAIRADSADFSFDAKAVNVAGLAMNAEQIIILNNSFLQLRLFGENAAGVACFVKKELIQFQLNYVNITGFLRPFYDAQNGSIGFVTAECVDQQKIVFKEASVCIAGKFELSGKGQLVPQMDGQWEQLSCEVMCSRDGKKFLYGLCENQDVEISLVEQLKPTGFETTSIVVEDEVKDQMDADSLGKVTCESIIAARGMKVQYCQKAENLYKLKLKDDIKFSETVNYIFLKAPKIANVQVESNVLNEAVFAVFGFSQEKLTVQNITLNVSLVANAMSAALLCDVCDAMVKDSTLIFIAKSEECGGLVLNGQTSLEVFDSFVQIRLFGTRVGGIIGYIKTPLTTFELVRVKLNGFLRQFYQVEPVIGVVVSETVDQVVWFRGVSLCLLGKFELAGRGALQQQVSDPVEQRTCQAMCEEVGQFFLFGICAPKEDKEFQLFEIPAPKFANSTESCESQIAARGFNITFCKKQEYVYNLELQKDLKFNAHSSYIFSKTQKIANVVVKSNVNKGVTFAVFGFSHYKLELKEVNIKIKLDVMAQNAALLCERCAIRADSADFSFDAKAVNVAGLAMNAEQLIILNNSFLQLRLFGENAAGVACFVKQELIQFQLNFVNITGFLRPFYDAQNGSIGFVTAECVDQQKIIFKEASVCIAGKFELSGKGQLVPQMDGQWEQLSCEVMCSRDGKKFLYGLCENQDVEISLVEQLKPTGFETASIVVEDEVKDQMDADSLGKVTCESIIAARGMKVQYCQKAENLYKLKLKDDIKFSETINYIFLKAPKIANVQVESNVLNEAVFAVFGFSQEKLTVQNITLNISLVANAMSAALLCDVCDAMVKDSTLIFIAKSEECGGLVLNGQTSLEVFDSFVQIRLFGTRVGGIIGYIKTPLTTFELVRVKLNGFLRQFYQVEPVIGVVVSETVDQVVWFRGVSLCLLGKFELAGRGALQQQVSDPVEQRTCQAMCEEVGQFFLFGICAPKEDKEFQLFEIPAPKFANSTESCESQIAARGFNITFCKKQEYVYNLELQKDLKFNAHSSYIFSKTQKIANVVVKSNVNKGVTFAVFGFSHYKLELKEVNIKIKLEVMAQNAALLCERCAIRADSADFSFDAKAVNVAGLAMNAEQLIILNNSFLQLRLFGENAAGVACFVKQQLIQFQLNFVNITGFLRPFIDAQNGSIGFITAECFNQQSIIFKQSSLCIAGKFNLSGRNTLVPIMDGKWEQLSCEQMCAKNGKKFLFGLCEDQKEEVKLTEVTKPVVNEKTKPKQKKKTANKLNETKQEQKEDKQQDKQVNQQANKQQEVNQQPKVNITNQKPKEENKQEMKQEPIQAKQQEQNVKKEQEVKKEEVPEKKYENVKGKKLSLKKQ</sequence>
<evidence type="ECO:0000313" key="3">
    <source>
        <dbReference type="EMBL" id="CAL6060373.1"/>
    </source>
</evidence>